<dbReference type="SMART" id="SM00507">
    <property type="entry name" value="HNHc"/>
    <property type="match status" value="1"/>
</dbReference>
<dbReference type="Pfam" id="PF01844">
    <property type="entry name" value="HNH"/>
    <property type="match status" value="1"/>
</dbReference>
<organism evidence="3 4">
    <name type="scientific">Chrysochromulina ericina virus CeV-01B</name>
    <dbReference type="NCBI Taxonomy" id="3070830"/>
    <lineage>
        <taxon>Viruses</taxon>
        <taxon>Varidnaviria</taxon>
        <taxon>Bamfordvirae</taxon>
        <taxon>Nucleocytoviricota</taxon>
        <taxon>Megaviricetes</taxon>
        <taxon>Imitervirales</taxon>
        <taxon>Mesomimiviridae</taxon>
        <taxon>Tethysvirus</taxon>
        <taxon>Tethysvirus raunefjordenense</taxon>
    </lineage>
</organism>
<dbReference type="Proteomes" id="UP000203826">
    <property type="component" value="Segment"/>
</dbReference>
<accession>A0A0N9Q9I3</accession>
<keyword evidence="4" id="KW-1185">Reference proteome</keyword>
<dbReference type="KEGG" id="vg:26049179"/>
<proteinExistence type="predicted"/>
<sequence length="184" mass="21240">MKFELLIILATGFIVMNIYHDGKYMKMIKQWKKYYQMAFYGFLGLSLIVFMKKYPSQGKDLCSHAHNFVKFMPMDKESGDLLSPILKLSSQGSAFSNNYSPQFRRMINSGSSNNNQVKRSVSETKKKYIASQQNWKCGKCGCQLPAWFEVDHKIRLEHGGDNHINNLEALCRNCHGEKTAMENF</sequence>
<gene>
    <name evidence="3" type="ORF">ceV_312</name>
</gene>
<evidence type="ECO:0000313" key="3">
    <source>
        <dbReference type="EMBL" id="ALH23218.1"/>
    </source>
</evidence>
<evidence type="ECO:0000259" key="2">
    <source>
        <dbReference type="SMART" id="SM00507"/>
    </source>
</evidence>
<name>A0A0N9Q9I3_9VIRU</name>
<feature type="transmembrane region" description="Helical" evidence="1">
    <location>
        <begin position="6"/>
        <end position="22"/>
    </location>
</feature>
<dbReference type="InterPro" id="IPR002711">
    <property type="entry name" value="HNH"/>
</dbReference>
<dbReference type="Gene3D" id="1.10.30.50">
    <property type="match status" value="1"/>
</dbReference>
<dbReference type="GO" id="GO:0003676">
    <property type="term" value="F:nucleic acid binding"/>
    <property type="evidence" value="ECO:0007669"/>
    <property type="project" value="InterPro"/>
</dbReference>
<dbReference type="CDD" id="cd00085">
    <property type="entry name" value="HNHc"/>
    <property type="match status" value="1"/>
</dbReference>
<dbReference type="GO" id="GO:0008270">
    <property type="term" value="F:zinc ion binding"/>
    <property type="evidence" value="ECO:0007669"/>
    <property type="project" value="InterPro"/>
</dbReference>
<feature type="transmembrane region" description="Helical" evidence="1">
    <location>
        <begin position="34"/>
        <end position="51"/>
    </location>
</feature>
<keyword evidence="1" id="KW-0812">Transmembrane</keyword>
<reference evidence="3 4" key="1">
    <citation type="journal article" date="2015" name="Genome Announc.">
        <title>The 474-Kilobase-Pair Complete Genome Sequence of CeV-01B, a Virus Infecting Haptolina (Chrysochromulina) ericina (Prymnesiophyceae).</title>
        <authorList>
            <person name="Gallot-Lavallee L."/>
            <person name="Pagarete A."/>
            <person name="Legendre M."/>
            <person name="Santini S."/>
            <person name="Sandaa R.A."/>
            <person name="Himmelbauer H."/>
            <person name="Ogata H."/>
            <person name="Bratbak G."/>
            <person name="Claverie J.M."/>
        </authorList>
    </citation>
    <scope>NUCLEOTIDE SEQUENCE [LARGE SCALE GENOMIC DNA]</scope>
    <source>
        <strain evidence="3">CeV-01B</strain>
    </source>
</reference>
<evidence type="ECO:0000256" key="1">
    <source>
        <dbReference type="SAM" id="Phobius"/>
    </source>
</evidence>
<dbReference type="GO" id="GO:0004519">
    <property type="term" value="F:endonuclease activity"/>
    <property type="evidence" value="ECO:0007669"/>
    <property type="project" value="InterPro"/>
</dbReference>
<evidence type="ECO:0000313" key="4">
    <source>
        <dbReference type="Proteomes" id="UP000203826"/>
    </source>
</evidence>
<keyword evidence="1" id="KW-0472">Membrane</keyword>
<keyword evidence="1" id="KW-1133">Transmembrane helix</keyword>
<feature type="domain" description="HNH nuclease" evidence="2">
    <location>
        <begin position="124"/>
        <end position="176"/>
    </location>
</feature>
<dbReference type="InterPro" id="IPR003615">
    <property type="entry name" value="HNH_nuc"/>
</dbReference>
<protein>
    <submittedName>
        <fullName evidence="3">HNH nuclease</fullName>
    </submittedName>
</protein>
<dbReference type="OrthoDB" id="13911at10239"/>
<dbReference type="EMBL" id="KT820662">
    <property type="protein sequence ID" value="ALH23218.1"/>
    <property type="molecule type" value="Genomic_DNA"/>
</dbReference>